<evidence type="ECO:0000313" key="2">
    <source>
        <dbReference type="Proteomes" id="UP000694480"/>
    </source>
</evidence>
<keyword evidence="2" id="KW-1185">Reference proteome</keyword>
<name>A0A931E7Y6_9FLAO</name>
<accession>A0A931E7Y6</accession>
<comment type="caution">
    <text evidence="1">The sequence shown here is derived from an EMBL/GenBank/DDBJ whole genome shotgun (WGS) entry which is preliminary data.</text>
</comment>
<dbReference type="RefSeq" id="WP_194738593.1">
    <property type="nucleotide sequence ID" value="NZ_JADKYY010000002.1"/>
</dbReference>
<dbReference type="Proteomes" id="UP000694480">
    <property type="component" value="Unassembled WGS sequence"/>
</dbReference>
<proteinExistence type="predicted"/>
<reference evidence="1" key="1">
    <citation type="submission" date="2020-11" db="EMBL/GenBank/DDBJ databases">
        <title>Genome seq and assembly of Planobacterium sp.</title>
        <authorList>
            <person name="Chhetri G."/>
        </authorList>
    </citation>
    <scope>NUCLEOTIDE SEQUENCE</scope>
    <source>
        <strain evidence="1">GCR5</strain>
    </source>
</reference>
<dbReference type="EMBL" id="JADKYY010000002">
    <property type="protein sequence ID" value="MBF5026662.1"/>
    <property type="molecule type" value="Genomic_DNA"/>
</dbReference>
<dbReference type="AlphaFoldDB" id="A0A931E7Y6"/>
<gene>
    <name evidence="1" type="ORF">IC612_02475</name>
</gene>
<sequence>MNVTVEEINPIKMMFVRQVNLQGLQAAFYKVINGALSKSVVLEEELKLIRIYHESFRNTPSEKVRMDIGVSLTLELDPGPEFLYKEI</sequence>
<protein>
    <submittedName>
        <fullName evidence="1">Uncharacterized protein</fullName>
    </submittedName>
</protein>
<dbReference type="InterPro" id="IPR011256">
    <property type="entry name" value="Reg_factor_effector_dom_sf"/>
</dbReference>
<organism evidence="1 2">
    <name type="scientific">Planobacterium oryzisoli</name>
    <dbReference type="NCBI Taxonomy" id="2771435"/>
    <lineage>
        <taxon>Bacteria</taxon>
        <taxon>Pseudomonadati</taxon>
        <taxon>Bacteroidota</taxon>
        <taxon>Flavobacteriia</taxon>
        <taxon>Flavobacteriales</taxon>
        <taxon>Weeksellaceae</taxon>
        <taxon>Chryseobacterium group</taxon>
        <taxon>Chryseobacterium</taxon>
    </lineage>
</organism>
<evidence type="ECO:0000313" key="1">
    <source>
        <dbReference type="EMBL" id="MBF5026662.1"/>
    </source>
</evidence>
<dbReference type="Gene3D" id="3.20.80.10">
    <property type="entry name" value="Regulatory factor, effector binding domain"/>
    <property type="match status" value="1"/>
</dbReference>